<dbReference type="InterPro" id="IPR011006">
    <property type="entry name" value="CheY-like_superfamily"/>
</dbReference>
<dbReference type="CDD" id="cd00082">
    <property type="entry name" value="HisKA"/>
    <property type="match status" value="1"/>
</dbReference>
<keyword evidence="9 20" id="KW-0418">Kinase</keyword>
<evidence type="ECO:0000256" key="10">
    <source>
        <dbReference type="ARBA" id="ARBA00022840"/>
    </source>
</evidence>
<dbReference type="SUPFAM" id="SSF47384">
    <property type="entry name" value="Homodimeric domain of signal transducing histidine kinase"/>
    <property type="match status" value="1"/>
</dbReference>
<dbReference type="PANTHER" id="PTHR45339:SF1">
    <property type="entry name" value="HYBRID SIGNAL TRANSDUCTION HISTIDINE KINASE J"/>
    <property type="match status" value="1"/>
</dbReference>
<evidence type="ECO:0000256" key="14">
    <source>
        <dbReference type="PROSITE-ProRule" id="PRU00110"/>
    </source>
</evidence>
<dbReference type="BioCyc" id="PAER208963:G1G74-5044-MONOMER"/>
<feature type="domain" description="Response regulatory" evidence="18">
    <location>
        <begin position="852"/>
        <end position="966"/>
    </location>
</feature>
<evidence type="ECO:0000313" key="21">
    <source>
        <dbReference type="Proteomes" id="UP000000653"/>
    </source>
</evidence>
<evidence type="ECO:0000256" key="1">
    <source>
        <dbReference type="ARBA" id="ARBA00000085"/>
    </source>
</evidence>
<reference evidence="20 21" key="1">
    <citation type="journal article" date="2006" name="Genome Biol.">
        <title>Genomic analysis reveals that Pseudomonas aeruginosa virulence is combinatorial.</title>
        <authorList>
            <person name="Lee D.G."/>
            <person name="Urbach J.M."/>
            <person name="Wu G."/>
            <person name="Liberati N.T."/>
            <person name="Feinbaum R.L."/>
            <person name="Miyata S."/>
            <person name="Diggins L.T."/>
            <person name="He J."/>
            <person name="Saucier M."/>
            <person name="Deziel E."/>
            <person name="Friedman L."/>
            <person name="Li L."/>
            <person name="Grills G."/>
            <person name="Montgomery K."/>
            <person name="Kucherlapati R."/>
            <person name="Rahme L.G."/>
            <person name="Ausubel F.M."/>
        </authorList>
    </citation>
    <scope>NUCLEOTIDE SEQUENCE [LARGE SCALE GENOMIC DNA]</scope>
    <source>
        <strain evidence="20 21">UCBPP-PA14</strain>
    </source>
</reference>
<dbReference type="SUPFAM" id="SSF47226">
    <property type="entry name" value="Histidine-containing phosphotransfer domain, HPT domain"/>
    <property type="match status" value="1"/>
</dbReference>
<dbReference type="CDD" id="cd17546">
    <property type="entry name" value="REC_hyHK_CKI1_RcsC-like"/>
    <property type="match status" value="1"/>
</dbReference>
<dbReference type="Pfam" id="PF02518">
    <property type="entry name" value="HATPase_c"/>
    <property type="match status" value="1"/>
</dbReference>
<dbReference type="GO" id="GO:0000155">
    <property type="term" value="F:phosphorelay sensor kinase activity"/>
    <property type="evidence" value="ECO:0007669"/>
    <property type="project" value="InterPro"/>
</dbReference>
<dbReference type="Gene3D" id="3.30.565.10">
    <property type="entry name" value="Histidine kinase-like ATPase, C-terminal domain"/>
    <property type="match status" value="1"/>
</dbReference>
<name>A0A0H2ZH81_PSEAB</name>
<feature type="transmembrane region" description="Helical" evidence="16">
    <location>
        <begin position="24"/>
        <end position="46"/>
    </location>
</feature>
<evidence type="ECO:0000256" key="6">
    <source>
        <dbReference type="ARBA" id="ARBA00022679"/>
    </source>
</evidence>
<evidence type="ECO:0000256" key="15">
    <source>
        <dbReference type="PROSITE-ProRule" id="PRU00169"/>
    </source>
</evidence>
<dbReference type="SMART" id="SM00388">
    <property type="entry name" value="HisKA"/>
    <property type="match status" value="1"/>
</dbReference>
<dbReference type="KEGG" id="pau:PA14_59780"/>
<dbReference type="InterPro" id="IPR001789">
    <property type="entry name" value="Sig_transdc_resp-reg_receiver"/>
</dbReference>
<organism evidence="20 21">
    <name type="scientific">Pseudomonas aeruginosa (strain UCBPP-PA14)</name>
    <dbReference type="NCBI Taxonomy" id="208963"/>
    <lineage>
        <taxon>Bacteria</taxon>
        <taxon>Pseudomonadati</taxon>
        <taxon>Pseudomonadota</taxon>
        <taxon>Gammaproteobacteria</taxon>
        <taxon>Pseudomonadales</taxon>
        <taxon>Pseudomonadaceae</taxon>
        <taxon>Pseudomonas</taxon>
    </lineage>
</organism>
<evidence type="ECO:0000259" key="17">
    <source>
        <dbReference type="PROSITE" id="PS50109"/>
    </source>
</evidence>
<evidence type="ECO:0000256" key="13">
    <source>
        <dbReference type="ARBA" id="ARBA00023136"/>
    </source>
</evidence>
<keyword evidence="7 16" id="KW-0812">Transmembrane</keyword>
<evidence type="ECO:0000256" key="5">
    <source>
        <dbReference type="ARBA" id="ARBA00022553"/>
    </source>
</evidence>
<dbReference type="InterPro" id="IPR004358">
    <property type="entry name" value="Sig_transdc_His_kin-like_C"/>
</dbReference>
<dbReference type="PROSITE" id="PS50109">
    <property type="entry name" value="HIS_KIN"/>
    <property type="match status" value="1"/>
</dbReference>
<dbReference type="RefSeq" id="WP_003141499.1">
    <property type="nucleotide sequence ID" value="NC_008463.1"/>
</dbReference>
<dbReference type="SMART" id="SM00387">
    <property type="entry name" value="HATPase_c"/>
    <property type="match status" value="1"/>
</dbReference>
<feature type="transmembrane region" description="Helical" evidence="16">
    <location>
        <begin position="336"/>
        <end position="358"/>
    </location>
</feature>
<dbReference type="AlphaFoldDB" id="A0A0H2ZH81"/>
<protein>
    <recommendedName>
        <fullName evidence="3">histidine kinase</fullName>
        <ecNumber evidence="3">2.7.13.3</ecNumber>
    </recommendedName>
</protein>
<dbReference type="SUPFAM" id="SSF55874">
    <property type="entry name" value="ATPase domain of HSP90 chaperone/DNA topoisomerase II/histidine kinase"/>
    <property type="match status" value="1"/>
</dbReference>
<comment type="catalytic activity">
    <reaction evidence="1">
        <text>ATP + protein L-histidine = ADP + protein N-phospho-L-histidine.</text>
        <dbReference type="EC" id="2.7.13.3"/>
    </reaction>
</comment>
<dbReference type="Pfam" id="PF00072">
    <property type="entry name" value="Response_reg"/>
    <property type="match status" value="1"/>
</dbReference>
<dbReference type="InterPro" id="IPR036890">
    <property type="entry name" value="HATPase_C_sf"/>
</dbReference>
<dbReference type="InterPro" id="IPR008207">
    <property type="entry name" value="Sig_transdc_His_kin_Hpt_dom"/>
</dbReference>
<dbReference type="HOGENOM" id="CLU_000445_15_2_6"/>
<dbReference type="FunFam" id="3.30.565.10:FF:000010">
    <property type="entry name" value="Sensor histidine kinase RcsC"/>
    <property type="match status" value="1"/>
</dbReference>
<evidence type="ECO:0000256" key="2">
    <source>
        <dbReference type="ARBA" id="ARBA00004651"/>
    </source>
</evidence>
<feature type="modified residue" description="4-aspartylphosphate" evidence="15">
    <location>
        <position position="901"/>
    </location>
</feature>
<evidence type="ECO:0000259" key="18">
    <source>
        <dbReference type="PROSITE" id="PS50110"/>
    </source>
</evidence>
<evidence type="ECO:0000256" key="8">
    <source>
        <dbReference type="ARBA" id="ARBA00022741"/>
    </source>
</evidence>
<dbReference type="SUPFAM" id="SSF52172">
    <property type="entry name" value="CheY-like"/>
    <property type="match status" value="1"/>
</dbReference>
<evidence type="ECO:0000256" key="12">
    <source>
        <dbReference type="ARBA" id="ARBA00023012"/>
    </source>
</evidence>
<keyword evidence="12" id="KW-0902">Two-component regulatory system</keyword>
<dbReference type="PROSITE" id="PS50894">
    <property type="entry name" value="HPT"/>
    <property type="match status" value="1"/>
</dbReference>
<dbReference type="EC" id="2.7.13.3" evidence="3"/>
<accession>A0A0H2ZH81</accession>
<dbReference type="InterPro" id="IPR003661">
    <property type="entry name" value="HisK_dim/P_dom"/>
</dbReference>
<dbReference type="InterPro" id="IPR003594">
    <property type="entry name" value="HATPase_dom"/>
</dbReference>
<dbReference type="GO" id="GO:0005524">
    <property type="term" value="F:ATP binding"/>
    <property type="evidence" value="ECO:0007669"/>
    <property type="project" value="UniProtKB-KW"/>
</dbReference>
<keyword evidence="10" id="KW-0067">ATP-binding</keyword>
<keyword evidence="5 15" id="KW-0597">Phosphoprotein</keyword>
<keyword evidence="6" id="KW-0808">Transferase</keyword>
<gene>
    <name evidence="20" type="primary">rcsC</name>
    <name evidence="20" type="ordered locus">PA14_59780</name>
</gene>
<proteinExistence type="predicted"/>
<dbReference type="SMART" id="SM00448">
    <property type="entry name" value="REC"/>
    <property type="match status" value="1"/>
</dbReference>
<evidence type="ECO:0000256" key="9">
    <source>
        <dbReference type="ARBA" id="ARBA00022777"/>
    </source>
</evidence>
<evidence type="ECO:0000256" key="4">
    <source>
        <dbReference type="ARBA" id="ARBA00022475"/>
    </source>
</evidence>
<dbReference type="InterPro" id="IPR005467">
    <property type="entry name" value="His_kinase_dom"/>
</dbReference>
<evidence type="ECO:0000256" key="7">
    <source>
        <dbReference type="ARBA" id="ARBA00022692"/>
    </source>
</evidence>
<evidence type="ECO:0000256" key="3">
    <source>
        <dbReference type="ARBA" id="ARBA00012438"/>
    </source>
</evidence>
<keyword evidence="11 16" id="KW-1133">Transmembrane helix</keyword>
<comment type="subcellular location">
    <subcellularLocation>
        <location evidence="2">Cell membrane</location>
        <topology evidence="2">Multi-pass membrane protein</topology>
    </subcellularLocation>
</comment>
<dbReference type="EMBL" id="CP000438">
    <property type="protein sequence ID" value="ABJ13887.1"/>
    <property type="molecule type" value="Genomic_DNA"/>
</dbReference>
<dbReference type="CDD" id="cd16922">
    <property type="entry name" value="HATPase_EvgS-ArcB-TorS-like"/>
    <property type="match status" value="1"/>
</dbReference>
<dbReference type="Pfam" id="PF00512">
    <property type="entry name" value="HisKA"/>
    <property type="match status" value="1"/>
</dbReference>
<keyword evidence="4" id="KW-1003">Cell membrane</keyword>
<evidence type="ECO:0000256" key="16">
    <source>
        <dbReference type="SAM" id="Phobius"/>
    </source>
</evidence>
<feature type="domain" description="Histidine kinase" evidence="17">
    <location>
        <begin position="499"/>
        <end position="718"/>
    </location>
</feature>
<dbReference type="InterPro" id="IPR036641">
    <property type="entry name" value="HPT_dom_sf"/>
</dbReference>
<dbReference type="PRINTS" id="PR00344">
    <property type="entry name" value="BCTRLSENSOR"/>
</dbReference>
<dbReference type="Gene3D" id="1.20.120.160">
    <property type="entry name" value="HPT domain"/>
    <property type="match status" value="1"/>
</dbReference>
<dbReference type="FunFam" id="1.10.287.130:FF:000004">
    <property type="entry name" value="Ethylene receptor 1"/>
    <property type="match status" value="1"/>
</dbReference>
<keyword evidence="13 16" id="KW-0472">Membrane</keyword>
<dbReference type="Gene3D" id="1.10.287.130">
    <property type="match status" value="1"/>
</dbReference>
<dbReference type="PANTHER" id="PTHR45339">
    <property type="entry name" value="HYBRID SIGNAL TRANSDUCTION HISTIDINE KINASE J"/>
    <property type="match status" value="1"/>
</dbReference>
<feature type="modified residue" description="Phosphohistidine" evidence="14">
    <location>
        <position position="1029"/>
    </location>
</feature>
<feature type="domain" description="HPt" evidence="19">
    <location>
        <begin position="990"/>
        <end position="1084"/>
    </location>
</feature>
<dbReference type="PROSITE" id="PS50110">
    <property type="entry name" value="RESPONSE_REGULATORY"/>
    <property type="match status" value="1"/>
</dbReference>
<dbReference type="Gene3D" id="3.40.50.2300">
    <property type="match status" value="1"/>
</dbReference>
<dbReference type="GO" id="GO:0005886">
    <property type="term" value="C:plasma membrane"/>
    <property type="evidence" value="ECO:0007669"/>
    <property type="project" value="UniProtKB-SubCell"/>
</dbReference>
<evidence type="ECO:0000313" key="20">
    <source>
        <dbReference type="EMBL" id="ABJ13887.1"/>
    </source>
</evidence>
<evidence type="ECO:0000256" key="11">
    <source>
        <dbReference type="ARBA" id="ARBA00022989"/>
    </source>
</evidence>
<evidence type="ECO:0000259" key="19">
    <source>
        <dbReference type="PROSITE" id="PS50894"/>
    </source>
</evidence>
<dbReference type="Pfam" id="PF01627">
    <property type="entry name" value="Hpt"/>
    <property type="match status" value="1"/>
</dbReference>
<dbReference type="InterPro" id="IPR036097">
    <property type="entry name" value="HisK_dim/P_sf"/>
</dbReference>
<dbReference type="Proteomes" id="UP000000653">
    <property type="component" value="Chromosome"/>
</dbReference>
<sequence length="1084" mass="119174">MKSASALEHDNKLLLKWTTLSQSLSIGLICVVVLTVLLFSICYWSLGRLFQEEEDKVSFHFTRMMDVIREHEVFLGRIARKSDKTTQKYDYDVVPLQRHLLAKENGLAVYEGREFSFAMPFLLATKHALSADSSGDPFSLGVLLANFYGSFWSVSAYPAPQLLIFDLSGSTRLAVPSIPSTAQRDRLSGSYPMIVERILARLRTRPVGEDAQRVHWIRADRYRDSALEMLGVARVDLPETLWWHDEPNHLIIAASLLDLRRINDFEQLVERPAFDSYSLVSPDGEVLLGAAPATGLRDGLNLTRQGVAVQLRSQPENGWLAVYRTDYGNFFRHSRWLVAGLLLTPALLLAGWLGMRWYTSSVVNPVHRAHRQLVESDTFSRTLIQTAPVALVVLTQDDQQLVTCNHLAAQWLGGPTEILGLTSNWKLFDARGQVPGDICIQVGGRYLQTAFAATRYAGTEAVLCVFNDITVHCEAETALSNAKRAADAASQAKTLFLARMSHEIRTPLYGVLGTLELLDLTTLNERQRAYLRTIQSSSATLMQLISDVLDVSKIEAGQMALTLAAFNPLDLVREVLGNFAASAMAKDLQFYACIDTEVPAQLIGDVTRIRQVLNNLVNNALKFTDIGRVVLRVKLLSRNDGRALLQWQVADTGIGIAHEQQERLFEAFYQVSGAHHAGGTGLGLSICWHLAEMMGGHLRMVSETGLGSSFSLVLELPEDEQSGLACRPGLLKSACVHVRSPVRELADSVGAWLKAWGCKVSSGEAAPSELETCVLLELLPMAAGPASSPWPGPRVRASMDAPCQPELREDGWRVGLHNLAGIGQALAQALGGDIPEQTPANACARSGRLDLEVLVAEDNPVNQALLREQLEELGCRVSLAGDGRQALQLFDSGRFDLLLSDVNMPNMTGYELTQALRERGETLPIIGVTANALREEGERCRAVGMNSWLVKPITLHTLHELLSEFARAGVVLPAQARDLGPPAQLDDGLSPQVPERMRALFLETMGKDLEAARQAIRRNDPKGLQQDLHRMAGSLAVMRARTLVVMCQGAEEGLLESRLECSAVEIGEVLVHIEQALEFVRKTG</sequence>
<keyword evidence="8" id="KW-0547">Nucleotide-binding</keyword>